<evidence type="ECO:0000313" key="1">
    <source>
        <dbReference type="EMBL" id="OTP67353.1"/>
    </source>
</evidence>
<dbReference type="EMBL" id="NBTZ01000155">
    <property type="protein sequence ID" value="OTP67353.1"/>
    <property type="molecule type" value="Genomic_DNA"/>
</dbReference>
<reference evidence="1 2" key="1">
    <citation type="submission" date="2017-03" db="EMBL/GenBank/DDBJ databases">
        <title>Genome analysis of strain PAMC 26577.</title>
        <authorList>
            <person name="Oh H.-M."/>
            <person name="Yang J.-A."/>
        </authorList>
    </citation>
    <scope>NUCLEOTIDE SEQUENCE [LARGE SCALE GENOMIC DNA]</scope>
    <source>
        <strain evidence="1 2">PAMC 26577</strain>
    </source>
</reference>
<proteinExistence type="predicted"/>
<comment type="caution">
    <text evidence="1">The sequence shown here is derived from an EMBL/GenBank/DDBJ whole genome shotgun (WGS) entry which is preliminary data.</text>
</comment>
<gene>
    <name evidence="1" type="ORF">PAMC26577_36780</name>
</gene>
<dbReference type="Proteomes" id="UP000195221">
    <property type="component" value="Unassembled WGS sequence"/>
</dbReference>
<protein>
    <submittedName>
        <fullName evidence="1">Uncharacterized protein</fullName>
    </submittedName>
</protein>
<accession>A0A242M862</accession>
<evidence type="ECO:0000313" key="2">
    <source>
        <dbReference type="Proteomes" id="UP000195221"/>
    </source>
</evidence>
<organism evidence="1 2">
    <name type="scientific">Caballeronia sordidicola</name>
    <name type="common">Burkholderia sordidicola</name>
    <dbReference type="NCBI Taxonomy" id="196367"/>
    <lineage>
        <taxon>Bacteria</taxon>
        <taxon>Pseudomonadati</taxon>
        <taxon>Pseudomonadota</taxon>
        <taxon>Betaproteobacteria</taxon>
        <taxon>Burkholderiales</taxon>
        <taxon>Burkholderiaceae</taxon>
        <taxon>Caballeronia</taxon>
    </lineage>
</organism>
<sequence length="45" mass="4633">MLLSGRSGLTAHAAATAHAASLGVFCNECTGHDYASQRNDPGFPE</sequence>
<name>A0A242M862_CABSO</name>
<dbReference type="AlphaFoldDB" id="A0A242M862"/>